<dbReference type="GO" id="GO:0072546">
    <property type="term" value="C:EMC complex"/>
    <property type="evidence" value="ECO:0007669"/>
    <property type="project" value="InterPro"/>
</dbReference>
<comment type="similarity">
    <text evidence="2">Belongs to the EMC1 family.</text>
</comment>
<gene>
    <name evidence="15" type="ORF">CDD82_7842</name>
</gene>
<dbReference type="PANTHER" id="PTHR21573">
    <property type="entry name" value="ER MEMBRANE PROTEIN COMPLEX SUBUNIT 1"/>
    <property type="match status" value="1"/>
</dbReference>
<evidence type="ECO:0000256" key="4">
    <source>
        <dbReference type="ARBA" id="ARBA00020824"/>
    </source>
</evidence>
<evidence type="ECO:0000256" key="6">
    <source>
        <dbReference type="ARBA" id="ARBA00022729"/>
    </source>
</evidence>
<feature type="signal peptide" evidence="12">
    <location>
        <begin position="1"/>
        <end position="19"/>
    </location>
</feature>
<evidence type="ECO:0000256" key="8">
    <source>
        <dbReference type="ARBA" id="ARBA00022989"/>
    </source>
</evidence>
<comment type="subunit">
    <text evidence="3">Component of the ER membrane protein complex (EMC).</text>
</comment>
<evidence type="ECO:0000256" key="5">
    <source>
        <dbReference type="ARBA" id="ARBA00022692"/>
    </source>
</evidence>
<evidence type="ECO:0000259" key="13">
    <source>
        <dbReference type="Pfam" id="PF07774"/>
    </source>
</evidence>
<keyword evidence="7" id="KW-0256">Endoplasmic reticulum</keyword>
<feature type="chain" id="PRO_5013061573" description="ER membrane protein complex subunit 1" evidence="12">
    <location>
        <begin position="20"/>
        <end position="975"/>
    </location>
</feature>
<keyword evidence="10" id="KW-0325">Glycoprotein</keyword>
<comment type="caution">
    <text evidence="15">The sequence shown here is derived from an EMBL/GenBank/DDBJ whole genome shotgun (WGS) entry which is preliminary data.</text>
</comment>
<protein>
    <recommendedName>
        <fullName evidence="4">ER membrane protein complex subunit 1</fullName>
    </recommendedName>
</protein>
<dbReference type="InterPro" id="IPR011678">
    <property type="entry name" value="EMC1_C"/>
</dbReference>
<dbReference type="PANTHER" id="PTHR21573:SF0">
    <property type="entry name" value="ER MEMBRANE PROTEIN COMPLEX SUBUNIT 1"/>
    <property type="match status" value="1"/>
</dbReference>
<dbReference type="Pfam" id="PF07774">
    <property type="entry name" value="EMC1_C"/>
    <property type="match status" value="1"/>
</dbReference>
<feature type="domain" description="EMC1 first beta-propeller" evidence="14">
    <location>
        <begin position="19"/>
        <end position="425"/>
    </location>
</feature>
<keyword evidence="5 11" id="KW-0812">Transmembrane</keyword>
<evidence type="ECO:0000256" key="10">
    <source>
        <dbReference type="ARBA" id="ARBA00023180"/>
    </source>
</evidence>
<comment type="subcellular location">
    <subcellularLocation>
        <location evidence="1">Endoplasmic reticulum membrane</location>
        <topology evidence="1">Single-pass type I membrane protein</topology>
    </subcellularLocation>
</comment>
<dbReference type="InterPro" id="IPR058545">
    <property type="entry name" value="Beta-prop_EMC1_1st"/>
</dbReference>
<reference evidence="15 16" key="1">
    <citation type="submission" date="2017-06" db="EMBL/GenBank/DDBJ databases">
        <title>Ant-infecting Ophiocordyceps genomes reveal a high diversity of potential behavioral manipulation genes and a possible major role for enterotoxins.</title>
        <authorList>
            <person name="De Bekker C."/>
            <person name="Evans H.C."/>
            <person name="Brachmann A."/>
            <person name="Hughes D.P."/>
        </authorList>
    </citation>
    <scope>NUCLEOTIDE SEQUENCE [LARGE SCALE GENOMIC DNA]</scope>
    <source>
        <strain evidence="15 16">1348a</strain>
    </source>
</reference>
<evidence type="ECO:0000256" key="1">
    <source>
        <dbReference type="ARBA" id="ARBA00004115"/>
    </source>
</evidence>
<dbReference type="Gene3D" id="2.130.10.10">
    <property type="entry name" value="YVTN repeat-like/Quinoprotein amine dehydrogenase"/>
    <property type="match status" value="2"/>
</dbReference>
<dbReference type="InterPro" id="IPR011047">
    <property type="entry name" value="Quinoprotein_ADH-like_sf"/>
</dbReference>
<proteinExistence type="inferred from homology"/>
<evidence type="ECO:0000256" key="11">
    <source>
        <dbReference type="SAM" id="Phobius"/>
    </source>
</evidence>
<feature type="transmembrane region" description="Helical" evidence="11">
    <location>
        <begin position="944"/>
        <end position="962"/>
    </location>
</feature>
<evidence type="ECO:0000256" key="2">
    <source>
        <dbReference type="ARBA" id="ARBA00007904"/>
    </source>
</evidence>
<evidence type="ECO:0000256" key="3">
    <source>
        <dbReference type="ARBA" id="ARBA00011276"/>
    </source>
</evidence>
<dbReference type="Proteomes" id="UP000224854">
    <property type="component" value="Unassembled WGS sequence"/>
</dbReference>
<evidence type="ECO:0000259" key="14">
    <source>
        <dbReference type="Pfam" id="PF25293"/>
    </source>
</evidence>
<evidence type="ECO:0000313" key="15">
    <source>
        <dbReference type="EMBL" id="PHH81800.1"/>
    </source>
</evidence>
<evidence type="ECO:0000256" key="7">
    <source>
        <dbReference type="ARBA" id="ARBA00022824"/>
    </source>
</evidence>
<dbReference type="AlphaFoldDB" id="A0A2C5ZPQ6"/>
<dbReference type="InterPro" id="IPR026895">
    <property type="entry name" value="EMC1"/>
</dbReference>
<feature type="domain" description="ER membrane protein complex subunit 1 C-terminal" evidence="13">
    <location>
        <begin position="742"/>
        <end position="971"/>
    </location>
</feature>
<dbReference type="InterPro" id="IPR015943">
    <property type="entry name" value="WD40/YVTN_repeat-like_dom_sf"/>
</dbReference>
<dbReference type="Pfam" id="PF25293">
    <property type="entry name" value="Beta-prop_EMC1_N"/>
    <property type="match status" value="1"/>
</dbReference>
<name>A0A2C5ZPQ6_9HYPO</name>
<evidence type="ECO:0000313" key="16">
    <source>
        <dbReference type="Proteomes" id="UP000224854"/>
    </source>
</evidence>
<keyword evidence="8 11" id="KW-1133">Transmembrane helix</keyword>
<organism evidence="15 16">
    <name type="scientific">Ophiocordyceps australis</name>
    <dbReference type="NCBI Taxonomy" id="1399860"/>
    <lineage>
        <taxon>Eukaryota</taxon>
        <taxon>Fungi</taxon>
        <taxon>Dikarya</taxon>
        <taxon>Ascomycota</taxon>
        <taxon>Pezizomycotina</taxon>
        <taxon>Sordariomycetes</taxon>
        <taxon>Hypocreomycetidae</taxon>
        <taxon>Hypocreales</taxon>
        <taxon>Ophiocordycipitaceae</taxon>
        <taxon>Ophiocordyceps</taxon>
    </lineage>
</organism>
<dbReference type="OrthoDB" id="28092at2759"/>
<evidence type="ECO:0000256" key="9">
    <source>
        <dbReference type="ARBA" id="ARBA00023136"/>
    </source>
</evidence>
<keyword evidence="9 11" id="KW-0472">Membrane</keyword>
<dbReference type="GO" id="GO:0034975">
    <property type="term" value="P:protein folding in endoplasmic reticulum"/>
    <property type="evidence" value="ECO:0007669"/>
    <property type="project" value="TreeGrafter"/>
</dbReference>
<dbReference type="EMBL" id="NJEU01000096">
    <property type="protein sequence ID" value="PHH81800.1"/>
    <property type="molecule type" value="Genomic_DNA"/>
</dbReference>
<evidence type="ECO:0000256" key="12">
    <source>
        <dbReference type="SAM" id="SignalP"/>
    </source>
</evidence>
<dbReference type="SUPFAM" id="SSF50998">
    <property type="entry name" value="Quinoprotein alcohol dehydrogenase-like"/>
    <property type="match status" value="1"/>
</dbReference>
<sequence length="975" mass="105993">MRPSLHSALLLGLCALGAAIFQDEVGEVDFHYALLGHPQPETTFFHRPRREDRASLLYTLSDIGILGAVNPSNGDLVWRHEIANKVTSGEESFLRAPDGDDWVVAAHGSEVSAWNALTGRNVWHMDFGQRIRDVEILQLTETPRKDVLVLFDDEGVAVLRRLHGTLGSVVWEFRDTRGYLPLQVSNDVTHVFVIGLEGSAPSYSLRIVSLDVATGAFVDGWSVGAKDEIQTPQDVMFVGANSAAPIVAWTDPGLAKLSINVLGSRSKQDFNLPPDTMAVNIHAPHLPQSQTHLLVHIKTQPESLGGQEENKALVLHTNVKTGQIHMAYELPHFRGKGTFATSSDGANVYFVQTGEEETLVVSSDSHGILARWPTPKSDAIAPISAVAEVIKKPTGQEVALRQAVFTANEDWVLVRNGERDWTRHEGLSDCVAAVWAELPRGQDLARVLAEEAHTSPLAAYTHRVKRHIHDLQYLPAWLADIPSRVVESIVGDGVADKTTGLNRDSFGFHKILVVGTRRGRFYGLDVANGGRVLWTQGWFPRETQHPLTIKGLVAADDQGSVVMYGADGEYVAFNASTGAVSEHVTGGAKVSATAEFDTSLGKKTLLRIGSNGLPTHALPAEWQTEQTVVVLENRVIKGVKYSSDEGKTTRQDMWQLQLFARQRILDVATPPRHDVIASIGRVLGDRRVMYKYLDANALVVAAIDDATHVVSIRLVDGVSGQVLAAHEYPGVDASQPVSCTMAENWYACAFFAQYALGARSIQGHHLVVADLYESASPNDRGPWGDAANASALQPLDSPLAEGPHLPHLVAQAFVMSEPLAALSVSQTRQGITSRQLNAYLPASHAIVGLPRSVIDPRRPVGRDPTAADVEAEGLMRYTPALEIDPRSVLSHQRDVLRICALVPAPTLVESTSMLAAVGADVYVARLAPSGVFDILGRGFNKSSLLATVFALLAGVLLIRPLVRRKQIDRRWEANL</sequence>
<keyword evidence="6 12" id="KW-0732">Signal</keyword>
<accession>A0A2C5ZPQ6</accession>
<keyword evidence="16" id="KW-1185">Reference proteome</keyword>